<feature type="region of interest" description="Disordered" evidence="10">
    <location>
        <begin position="614"/>
        <end position="653"/>
    </location>
</feature>
<reference evidence="13" key="1">
    <citation type="journal article" date="2016" name="Nat. Commun.">
        <title>The Gonium pectorale genome demonstrates co-option of cell cycle regulation during the evolution of multicellularity.</title>
        <authorList>
            <person name="Hanschen E.R."/>
            <person name="Marriage T.N."/>
            <person name="Ferris P.J."/>
            <person name="Hamaji T."/>
            <person name="Toyoda A."/>
            <person name="Fujiyama A."/>
            <person name="Neme R."/>
            <person name="Noguchi H."/>
            <person name="Minakuchi Y."/>
            <person name="Suzuki M."/>
            <person name="Kawai-Toyooka H."/>
            <person name="Smith D.R."/>
            <person name="Sparks H."/>
            <person name="Anderson J."/>
            <person name="Bakaric R."/>
            <person name="Luria V."/>
            <person name="Karger A."/>
            <person name="Kirschner M.W."/>
            <person name="Durand P.M."/>
            <person name="Michod R.E."/>
            <person name="Nozaki H."/>
            <person name="Olson B.J."/>
        </authorList>
    </citation>
    <scope>NUCLEOTIDE SEQUENCE [LARGE SCALE GENOMIC DNA]</scope>
    <source>
        <strain evidence="13">NIES-2863</strain>
    </source>
</reference>
<proteinExistence type="predicted"/>
<dbReference type="InterPro" id="IPR011989">
    <property type="entry name" value="ARM-like"/>
</dbReference>
<keyword evidence="5" id="KW-0418">Kinase</keyword>
<comment type="catalytic activity">
    <reaction evidence="7">
        <text>L-threonyl-[protein] + ATP = O-phospho-L-threonyl-[protein] + ADP + H(+)</text>
        <dbReference type="Rhea" id="RHEA:46608"/>
        <dbReference type="Rhea" id="RHEA-COMP:11060"/>
        <dbReference type="Rhea" id="RHEA-COMP:11605"/>
        <dbReference type="ChEBI" id="CHEBI:15378"/>
        <dbReference type="ChEBI" id="CHEBI:30013"/>
        <dbReference type="ChEBI" id="CHEBI:30616"/>
        <dbReference type="ChEBI" id="CHEBI:61977"/>
        <dbReference type="ChEBI" id="CHEBI:456216"/>
        <dbReference type="EC" id="2.7.11.1"/>
    </reaction>
</comment>
<dbReference type="PROSITE" id="PS00108">
    <property type="entry name" value="PROTEIN_KINASE_ST"/>
    <property type="match status" value="1"/>
</dbReference>
<feature type="compositionally biased region" description="Low complexity" evidence="10">
    <location>
        <begin position="622"/>
        <end position="653"/>
    </location>
</feature>
<dbReference type="PANTHER" id="PTHR24361">
    <property type="entry name" value="MITOGEN-ACTIVATED KINASE KINASE KINASE"/>
    <property type="match status" value="1"/>
</dbReference>
<dbReference type="GO" id="GO:0005737">
    <property type="term" value="C:cytoplasm"/>
    <property type="evidence" value="ECO:0007669"/>
    <property type="project" value="TreeGrafter"/>
</dbReference>
<evidence type="ECO:0000259" key="11">
    <source>
        <dbReference type="PROSITE" id="PS50011"/>
    </source>
</evidence>
<evidence type="ECO:0000256" key="4">
    <source>
        <dbReference type="ARBA" id="ARBA00022741"/>
    </source>
</evidence>
<dbReference type="PROSITE" id="PS50011">
    <property type="entry name" value="PROTEIN_KINASE_DOM"/>
    <property type="match status" value="1"/>
</dbReference>
<feature type="compositionally biased region" description="Gly residues" evidence="10">
    <location>
        <begin position="293"/>
        <end position="305"/>
    </location>
</feature>
<evidence type="ECO:0000256" key="1">
    <source>
        <dbReference type="ARBA" id="ARBA00012513"/>
    </source>
</evidence>
<dbReference type="Gene3D" id="1.10.510.10">
    <property type="entry name" value="Transferase(Phosphotransferase) domain 1"/>
    <property type="match status" value="2"/>
</dbReference>
<keyword evidence="2" id="KW-0723">Serine/threonine-protein kinase</keyword>
<evidence type="ECO:0000256" key="5">
    <source>
        <dbReference type="ARBA" id="ARBA00022777"/>
    </source>
</evidence>
<dbReference type="PROSITE" id="PS00107">
    <property type="entry name" value="PROTEIN_KINASE_ATP"/>
    <property type="match status" value="1"/>
</dbReference>
<evidence type="ECO:0000256" key="10">
    <source>
        <dbReference type="SAM" id="MobiDB-lite"/>
    </source>
</evidence>
<evidence type="ECO:0000313" key="12">
    <source>
        <dbReference type="EMBL" id="KXZ48766.1"/>
    </source>
</evidence>
<feature type="domain" description="Protein kinase" evidence="11">
    <location>
        <begin position="10"/>
        <end position="230"/>
    </location>
</feature>
<dbReference type="InterPro" id="IPR008271">
    <property type="entry name" value="Ser/Thr_kinase_AS"/>
</dbReference>
<protein>
    <recommendedName>
        <fullName evidence="1">non-specific serine/threonine protein kinase</fullName>
        <ecNumber evidence="1">2.7.11.1</ecNumber>
    </recommendedName>
</protein>
<dbReference type="SUPFAM" id="SSF56112">
    <property type="entry name" value="Protein kinase-like (PK-like)"/>
    <property type="match status" value="1"/>
</dbReference>
<dbReference type="PANTHER" id="PTHR24361:SF433">
    <property type="entry name" value="PROTEIN KINASE DOMAIN-CONTAINING PROTEIN"/>
    <property type="match status" value="1"/>
</dbReference>
<dbReference type="InterPro" id="IPR011009">
    <property type="entry name" value="Kinase-like_dom_sf"/>
</dbReference>
<dbReference type="InterPro" id="IPR017441">
    <property type="entry name" value="Protein_kinase_ATP_BS"/>
</dbReference>
<dbReference type="SUPFAM" id="SSF48371">
    <property type="entry name" value="ARM repeat"/>
    <property type="match status" value="1"/>
</dbReference>
<gene>
    <name evidence="12" type="ORF">GPECTOR_25g350</name>
</gene>
<keyword evidence="6 9" id="KW-0067">ATP-binding</keyword>
<sequence length="1117" mass="114914">MAQKKLSDRFLIGEELGRGAYGQVYKGIDYMSGDTVAIKQISLAGIPSDNLQSVMGEIDLLKTLNHKNIVKYIGSFKTRTHLYIILEFMENGSLASIIKPNKFGTFPESLVAVYIAQVLQGLQYLHEQGVVHRDIKGANILTTKDVIEMTQVTSSSDIWSVGCLIVELLTGYPPYWDMNAMSAMFRIVQDAMPPLPEDISPLLRDFLSRCFLKDAKLRPDARSLLAHEWLQHNRRTLRMSWRRDQGQTFRSLVQTRAATKHLADAHETINSVVARMVAADEEERSVRAATAADGGGGGAGGAQPAGPLGAGAAAGTGMGMGMGAVAGQEEAALTAAPAAAAAQQEEEDPRTALLAAEGALLSSSSAPEYGIGAAAAAATIPYGSAAPSGGSALTSPRGADGAIVELAAIRLQPAAGSGPLAAPTAPEVLSPQLMATAAMAAAHGAAAAPPPPHLPTPLGTLMQHLQGEEALPPTASHTTLPYQTHAPYRLSAGGGGAAAAADGRPLPRDLAAWTEGGGQAYDTLRGPSRQVMAGFYGLSPADAGALLDGSAAFAGLDAESVGSSLTTAATELRRKCYSTLPLNYICRILAHCGLLPRLYKLLKEVIAARKKMPQPAAPPAAPAGGQATAAAPATPPGGAHHARSASSGAAGAPAAAGGGAAGGRAMTLPVGSSPSSVAAAAAAAEARSGGSIPGPTLTYEQVSYLLDKTVYLLAVLSNADGSVKASAASHDNLLQHLECMRRLQPPHLVELLRCLRNLTSDPAILPAIKDAGAIACLVPLLAAPAAAGGGGGGSAAAVPGMGPGGSLDPGAVLPKSEVQMEALNALYNLCMYDRKVHLEAAASAGIIPHLCSFAAQGCAAVAAARSYRSASSTGDGAAATPNAASAANTPRVSTAAAATGAGAADPAGMTPGSAAAVAAAAAQWPAVRGFVVPLLLGLVGCSRASRDKLHAAHGLDIFLHLLSDEDSRSVLGVLQALDTWLGEEHSRVEVRLTAREGVGHLVQLYARSCAAPDMQSKLDLLRTMLGRSSKLAVALAMGGLVPWLLAMIQHAAPISRVKILDIVRILYEHYPRPKEFIMMYKIQDVLALLLKTHGRDADAVIQQAQRLLSAFDINVLL</sequence>
<dbReference type="OrthoDB" id="8693905at2759"/>
<dbReference type="Pfam" id="PF00069">
    <property type="entry name" value="Pkinase"/>
    <property type="match status" value="2"/>
</dbReference>
<dbReference type="STRING" id="33097.A0A150GG11"/>
<dbReference type="InterPro" id="IPR016024">
    <property type="entry name" value="ARM-type_fold"/>
</dbReference>
<dbReference type="EMBL" id="LSYV01000026">
    <property type="protein sequence ID" value="KXZ48766.1"/>
    <property type="molecule type" value="Genomic_DNA"/>
</dbReference>
<dbReference type="Proteomes" id="UP000075714">
    <property type="component" value="Unassembled WGS sequence"/>
</dbReference>
<organism evidence="12 13">
    <name type="scientific">Gonium pectorale</name>
    <name type="common">Green alga</name>
    <dbReference type="NCBI Taxonomy" id="33097"/>
    <lineage>
        <taxon>Eukaryota</taxon>
        <taxon>Viridiplantae</taxon>
        <taxon>Chlorophyta</taxon>
        <taxon>core chlorophytes</taxon>
        <taxon>Chlorophyceae</taxon>
        <taxon>CS clade</taxon>
        <taxon>Chlamydomonadales</taxon>
        <taxon>Volvocaceae</taxon>
        <taxon>Gonium</taxon>
    </lineage>
</organism>
<evidence type="ECO:0000313" key="13">
    <source>
        <dbReference type="Proteomes" id="UP000075714"/>
    </source>
</evidence>
<accession>A0A150GG11</accession>
<dbReference type="EC" id="2.7.11.1" evidence="1"/>
<evidence type="ECO:0000256" key="8">
    <source>
        <dbReference type="ARBA" id="ARBA00048679"/>
    </source>
</evidence>
<dbReference type="InterPro" id="IPR053235">
    <property type="entry name" value="Ser_Thr_kinase"/>
</dbReference>
<dbReference type="GO" id="GO:0005524">
    <property type="term" value="F:ATP binding"/>
    <property type="evidence" value="ECO:0007669"/>
    <property type="project" value="UniProtKB-UniRule"/>
</dbReference>
<dbReference type="AlphaFoldDB" id="A0A150GG11"/>
<dbReference type="InterPro" id="IPR000719">
    <property type="entry name" value="Prot_kinase_dom"/>
</dbReference>
<dbReference type="SMART" id="SM00220">
    <property type="entry name" value="S_TKc"/>
    <property type="match status" value="1"/>
</dbReference>
<evidence type="ECO:0000256" key="9">
    <source>
        <dbReference type="PROSITE-ProRule" id="PRU10141"/>
    </source>
</evidence>
<keyword evidence="13" id="KW-1185">Reference proteome</keyword>
<feature type="region of interest" description="Disordered" evidence="10">
    <location>
        <begin position="284"/>
        <end position="305"/>
    </location>
</feature>
<evidence type="ECO:0000256" key="2">
    <source>
        <dbReference type="ARBA" id="ARBA00022527"/>
    </source>
</evidence>
<comment type="caution">
    <text evidence="12">The sequence shown here is derived from an EMBL/GenBank/DDBJ whole genome shotgun (WGS) entry which is preliminary data.</text>
</comment>
<keyword evidence="4 9" id="KW-0547">Nucleotide-binding</keyword>
<keyword evidence="3" id="KW-0808">Transferase</keyword>
<dbReference type="Gene3D" id="1.25.10.10">
    <property type="entry name" value="Leucine-rich Repeat Variant"/>
    <property type="match status" value="1"/>
</dbReference>
<dbReference type="CDD" id="cd06627">
    <property type="entry name" value="STKc_Cdc7_like"/>
    <property type="match status" value="1"/>
</dbReference>
<evidence type="ECO:0000256" key="6">
    <source>
        <dbReference type="ARBA" id="ARBA00022840"/>
    </source>
</evidence>
<evidence type="ECO:0000256" key="3">
    <source>
        <dbReference type="ARBA" id="ARBA00022679"/>
    </source>
</evidence>
<dbReference type="GO" id="GO:0004674">
    <property type="term" value="F:protein serine/threonine kinase activity"/>
    <property type="evidence" value="ECO:0007669"/>
    <property type="project" value="UniProtKB-KW"/>
</dbReference>
<comment type="catalytic activity">
    <reaction evidence="8">
        <text>L-seryl-[protein] + ATP = O-phospho-L-seryl-[protein] + ADP + H(+)</text>
        <dbReference type="Rhea" id="RHEA:17989"/>
        <dbReference type="Rhea" id="RHEA-COMP:9863"/>
        <dbReference type="Rhea" id="RHEA-COMP:11604"/>
        <dbReference type="ChEBI" id="CHEBI:15378"/>
        <dbReference type="ChEBI" id="CHEBI:29999"/>
        <dbReference type="ChEBI" id="CHEBI:30616"/>
        <dbReference type="ChEBI" id="CHEBI:83421"/>
        <dbReference type="ChEBI" id="CHEBI:456216"/>
        <dbReference type="EC" id="2.7.11.1"/>
    </reaction>
</comment>
<feature type="binding site" evidence="9">
    <location>
        <position position="39"/>
    </location>
    <ligand>
        <name>ATP</name>
        <dbReference type="ChEBI" id="CHEBI:30616"/>
    </ligand>
</feature>
<evidence type="ECO:0000256" key="7">
    <source>
        <dbReference type="ARBA" id="ARBA00047899"/>
    </source>
</evidence>
<name>A0A150GG11_GONPE</name>